<feature type="domain" description="Endonuclease/exonuclease/phosphatase" evidence="2">
    <location>
        <begin position="646"/>
        <end position="872"/>
    </location>
</feature>
<organism evidence="3 4">
    <name type="scientific">Riccia sorocarpa</name>
    <dbReference type="NCBI Taxonomy" id="122646"/>
    <lineage>
        <taxon>Eukaryota</taxon>
        <taxon>Viridiplantae</taxon>
        <taxon>Streptophyta</taxon>
        <taxon>Embryophyta</taxon>
        <taxon>Marchantiophyta</taxon>
        <taxon>Marchantiopsida</taxon>
        <taxon>Marchantiidae</taxon>
        <taxon>Marchantiales</taxon>
        <taxon>Ricciaceae</taxon>
        <taxon>Riccia</taxon>
    </lineage>
</organism>
<evidence type="ECO:0000313" key="4">
    <source>
        <dbReference type="Proteomes" id="UP001633002"/>
    </source>
</evidence>
<feature type="region of interest" description="Disordered" evidence="1">
    <location>
        <begin position="580"/>
        <end position="618"/>
    </location>
</feature>
<accession>A0ABD3I452</accession>
<dbReference type="InterPro" id="IPR005135">
    <property type="entry name" value="Endo/exonuclease/phosphatase"/>
</dbReference>
<dbReference type="SUPFAM" id="SSF56219">
    <property type="entry name" value="DNase I-like"/>
    <property type="match status" value="1"/>
</dbReference>
<dbReference type="InterPro" id="IPR036691">
    <property type="entry name" value="Endo/exonu/phosph_ase_sf"/>
</dbReference>
<feature type="region of interest" description="Disordered" evidence="1">
    <location>
        <begin position="1"/>
        <end position="50"/>
    </location>
</feature>
<feature type="region of interest" description="Disordered" evidence="1">
    <location>
        <begin position="291"/>
        <end position="336"/>
    </location>
</feature>
<feature type="compositionally biased region" description="Basic and acidic residues" evidence="1">
    <location>
        <begin position="299"/>
        <end position="312"/>
    </location>
</feature>
<name>A0ABD3I452_9MARC</name>
<gene>
    <name evidence="3" type="ORF">R1sor_012569</name>
</gene>
<protein>
    <recommendedName>
        <fullName evidence="2">Endonuclease/exonuclease/phosphatase domain-containing protein</fullName>
    </recommendedName>
</protein>
<feature type="compositionally biased region" description="Polar residues" evidence="1">
    <location>
        <begin position="317"/>
        <end position="334"/>
    </location>
</feature>
<evidence type="ECO:0000256" key="1">
    <source>
        <dbReference type="SAM" id="MobiDB-lite"/>
    </source>
</evidence>
<comment type="caution">
    <text evidence="3">The sequence shown here is derived from an EMBL/GenBank/DDBJ whole genome shotgun (WGS) entry which is preliminary data.</text>
</comment>
<proteinExistence type="predicted"/>
<feature type="compositionally biased region" description="Basic and acidic residues" evidence="1">
    <location>
        <begin position="24"/>
        <end position="38"/>
    </location>
</feature>
<sequence length="1083" mass="122465">MAEAVGKATSGSKSVHSCGGGSVRIEENVQRQKAREWGADQPEVQSAEVRTNRQVENPKGFQAWMKFRTLDAGKTCIGGTSRGAGPSNSLKDKVGSEEIEDRWAEGITWAVIEEEMAVMPLVNTEATAGEEEIREIDLDVENVAKKLGRFRRTAVVLQALESSPSRDRVVAWVRETMVLRKGVRVCQVKALARREFLIVFNSEEDKKSALTRPPCFIDGRVVRMIEWGDRFRDKLLPHLKAAWVELRDVPPFLEDEATKMLSALGPIVYQTVEKQVEMRYANIRGPPIEVPRSAGVSEESAHKTPEGWKNDEGVGDTWSTVQSKSRGSAGSKGQQDAGEIRSNCFFVLQGSLEDEQERVGSDESWLAATPPVGEKMEVAALPKCEKFRPNTMSDSTEQGSEDFYAMMVGKEVEGVKVMAVGSIAVLEGDSSIKEKVQSEEALEKKVERMVEAQKDVEDTEMGVELDSEVKEVGKPGVELTDRIEENLEKEELAENDRESEGEYENLWKALKELRREKGVQKGKKKAGRERDLGRQVPLEVEKIALDEDNPFKSRFSVLSKGKDKDKFDLGHEVSFEGGECKIGEGSRGPKKKVRRRVESEETENRNPIQSEEDGPQTEGMEVLKNVRWTQKVRRFLMCTSLKIVGWNVRGVTRATKAQAVKQWLTNKVGGAQIIGLQELKSSSWSTSKWLAGLKKKGTVVYDKPIGSKGGTALVLHESIVVSDKGTGGNGRLAWVRAKVGEKEMGFMSIHAPSRRKVRIQFWQQVNDIIGAGDWIVLRDFNQVEMQEDARGKSTVVKGREERVWKHMSLEKGLVDSFYCAASIEGVRFTRMARRKSRYDWSRLDRVYCTRGADWIDHIKQVTHFASSSLSDHCPVGIDVQVVPEEDARKHESYFKMNHFDLGDTEVMWKVREVWSNETEVVRDNRRRWARGWNRVKQVLKEARDSREQKRREEGNLTVEVAWRTARISEESSIEEVYALARAESRLRTRELHDAKEWRTRSREKWLKVDEAPSGFFFAKMSAKWARERIDALVTTEGEVTTDRGEILEEIAGFYQSLYVAEEGTIEKEEAREEVVGLLQPGLT</sequence>
<reference evidence="3 4" key="1">
    <citation type="submission" date="2024-09" db="EMBL/GenBank/DDBJ databases">
        <title>Chromosome-scale assembly of Riccia sorocarpa.</title>
        <authorList>
            <person name="Paukszto L."/>
        </authorList>
    </citation>
    <scope>NUCLEOTIDE SEQUENCE [LARGE SCALE GENOMIC DNA]</scope>
    <source>
        <strain evidence="3">LP-2024</strain>
        <tissue evidence="3">Aerial parts of the thallus</tissue>
    </source>
</reference>
<dbReference type="Proteomes" id="UP001633002">
    <property type="component" value="Unassembled WGS sequence"/>
</dbReference>
<dbReference type="EMBL" id="JBJQOH010000002">
    <property type="protein sequence ID" value="KAL3698493.1"/>
    <property type="molecule type" value="Genomic_DNA"/>
</dbReference>
<keyword evidence="4" id="KW-1185">Reference proteome</keyword>
<dbReference type="Pfam" id="PF03372">
    <property type="entry name" value="Exo_endo_phos"/>
    <property type="match status" value="1"/>
</dbReference>
<evidence type="ECO:0000313" key="3">
    <source>
        <dbReference type="EMBL" id="KAL3698493.1"/>
    </source>
</evidence>
<dbReference type="Gene3D" id="3.60.10.10">
    <property type="entry name" value="Endonuclease/exonuclease/phosphatase"/>
    <property type="match status" value="1"/>
</dbReference>
<evidence type="ECO:0000259" key="2">
    <source>
        <dbReference type="Pfam" id="PF03372"/>
    </source>
</evidence>
<dbReference type="AlphaFoldDB" id="A0ABD3I452"/>